<dbReference type="SUPFAM" id="SSF48264">
    <property type="entry name" value="Cytochrome P450"/>
    <property type="match status" value="1"/>
</dbReference>
<dbReference type="GO" id="GO:0020037">
    <property type="term" value="F:heme binding"/>
    <property type="evidence" value="ECO:0007669"/>
    <property type="project" value="InterPro"/>
</dbReference>
<dbReference type="VEuPathDB" id="FungiDB:GLRG_06410"/>
<dbReference type="Gene3D" id="1.10.630.10">
    <property type="entry name" value="Cytochrome P450"/>
    <property type="match status" value="1"/>
</dbReference>
<dbReference type="AlphaFoldDB" id="E3QK78"/>
<dbReference type="GeneID" id="24411775"/>
<dbReference type="HOGENOM" id="CLU_2305880_0_0_1"/>
<dbReference type="OrthoDB" id="4772172at2759"/>
<accession>E3QK78</accession>
<dbReference type="InterPro" id="IPR036396">
    <property type="entry name" value="Cyt_P450_sf"/>
</dbReference>
<dbReference type="Proteomes" id="UP000008782">
    <property type="component" value="Unassembled WGS sequence"/>
</dbReference>
<dbReference type="EMBL" id="GG697354">
    <property type="protein sequence ID" value="EFQ31266.1"/>
    <property type="molecule type" value="Genomic_DNA"/>
</dbReference>
<evidence type="ECO:0000313" key="1">
    <source>
        <dbReference type="EMBL" id="EFQ31266.1"/>
    </source>
</evidence>
<dbReference type="STRING" id="645133.E3QK78"/>
<name>E3QK78_COLGM</name>
<reference evidence="2" key="1">
    <citation type="journal article" date="2012" name="Nat. Genet.">
        <title>Lifestyle transitions in plant pathogenic Colletotrichum fungi deciphered by genome and transcriptome analyses.</title>
        <authorList>
            <person name="O'Connell R.J."/>
            <person name="Thon M.R."/>
            <person name="Hacquard S."/>
            <person name="Amyotte S.G."/>
            <person name="Kleemann J."/>
            <person name="Torres M.F."/>
            <person name="Damm U."/>
            <person name="Buiate E.A."/>
            <person name="Epstein L."/>
            <person name="Alkan N."/>
            <person name="Altmueller J."/>
            <person name="Alvarado-Balderrama L."/>
            <person name="Bauser C.A."/>
            <person name="Becker C."/>
            <person name="Birren B.W."/>
            <person name="Chen Z."/>
            <person name="Choi J."/>
            <person name="Crouch J.A."/>
            <person name="Duvick J.P."/>
            <person name="Farman M.A."/>
            <person name="Gan P."/>
            <person name="Heiman D."/>
            <person name="Henrissat B."/>
            <person name="Howard R.J."/>
            <person name="Kabbage M."/>
            <person name="Koch C."/>
            <person name="Kracher B."/>
            <person name="Kubo Y."/>
            <person name="Law A.D."/>
            <person name="Lebrun M.-H."/>
            <person name="Lee Y.-H."/>
            <person name="Miyara I."/>
            <person name="Moore N."/>
            <person name="Neumann U."/>
            <person name="Nordstroem K."/>
            <person name="Panaccione D.G."/>
            <person name="Panstruga R."/>
            <person name="Place M."/>
            <person name="Proctor R.H."/>
            <person name="Prusky D."/>
            <person name="Rech G."/>
            <person name="Reinhardt R."/>
            <person name="Rollins J.A."/>
            <person name="Rounsley S."/>
            <person name="Schardl C.L."/>
            <person name="Schwartz D.C."/>
            <person name="Shenoy N."/>
            <person name="Shirasu K."/>
            <person name="Sikhakolli U.R."/>
            <person name="Stueber K."/>
            <person name="Sukno S.A."/>
            <person name="Sweigard J.A."/>
            <person name="Takano Y."/>
            <person name="Takahara H."/>
            <person name="Trail F."/>
            <person name="van der Does H.C."/>
            <person name="Voll L.M."/>
            <person name="Will I."/>
            <person name="Young S."/>
            <person name="Zeng Q."/>
            <person name="Zhang J."/>
            <person name="Zhou S."/>
            <person name="Dickman M.B."/>
            <person name="Schulze-Lefert P."/>
            <person name="Ver Loren van Themaat E."/>
            <person name="Ma L.-J."/>
            <person name="Vaillancourt L.J."/>
        </authorList>
    </citation>
    <scope>NUCLEOTIDE SEQUENCE [LARGE SCALE GENOMIC DNA]</scope>
    <source>
        <strain evidence="2">M1.001 / M2 / FGSC 10212</strain>
    </source>
</reference>
<evidence type="ECO:0000313" key="2">
    <source>
        <dbReference type="Proteomes" id="UP000008782"/>
    </source>
</evidence>
<keyword evidence="2" id="KW-1185">Reference proteome</keyword>
<dbReference type="RefSeq" id="XP_008095286.1">
    <property type="nucleotide sequence ID" value="XM_008097095.1"/>
</dbReference>
<dbReference type="GO" id="GO:0004497">
    <property type="term" value="F:monooxygenase activity"/>
    <property type="evidence" value="ECO:0007669"/>
    <property type="project" value="InterPro"/>
</dbReference>
<dbReference type="GO" id="GO:0016705">
    <property type="term" value="F:oxidoreductase activity, acting on paired donors, with incorporation or reduction of molecular oxygen"/>
    <property type="evidence" value="ECO:0007669"/>
    <property type="project" value="InterPro"/>
</dbReference>
<gene>
    <name evidence="1" type="ORF">GLRG_06410</name>
</gene>
<protein>
    <submittedName>
        <fullName evidence="1">RadP cytochrome P450 epoxidase</fullName>
    </submittedName>
</protein>
<proteinExistence type="predicted"/>
<sequence>MKNGLGDGSESILTASDEDHRRMRKIFTPAFSEKGIRSREGMLKKYTDLFVQKSGEWFDQNGKVDMYMFSNFALLPLILPRILSLAKLFAFWRGWSTNLS</sequence>
<dbReference type="GO" id="GO:0005506">
    <property type="term" value="F:iron ion binding"/>
    <property type="evidence" value="ECO:0007669"/>
    <property type="project" value="InterPro"/>
</dbReference>
<organism evidence="2">
    <name type="scientific">Colletotrichum graminicola (strain M1.001 / M2 / FGSC 10212)</name>
    <name type="common">Maize anthracnose fungus</name>
    <name type="synonym">Glomerella graminicola</name>
    <dbReference type="NCBI Taxonomy" id="645133"/>
    <lineage>
        <taxon>Eukaryota</taxon>
        <taxon>Fungi</taxon>
        <taxon>Dikarya</taxon>
        <taxon>Ascomycota</taxon>
        <taxon>Pezizomycotina</taxon>
        <taxon>Sordariomycetes</taxon>
        <taxon>Hypocreomycetidae</taxon>
        <taxon>Glomerellales</taxon>
        <taxon>Glomerellaceae</taxon>
        <taxon>Colletotrichum</taxon>
        <taxon>Colletotrichum graminicola species complex</taxon>
    </lineage>
</organism>